<evidence type="ECO:0000313" key="1">
    <source>
        <dbReference type="EMBL" id="PNG22137.1"/>
    </source>
</evidence>
<comment type="caution">
    <text evidence="1">The sequence shown here is derived from an EMBL/GenBank/DDBJ whole genome shotgun (WGS) entry which is preliminary data.</text>
</comment>
<accession>A0A2N8TSY4</accession>
<keyword evidence="2" id="KW-1185">Reference proteome</keyword>
<dbReference type="OrthoDB" id="3405537at2"/>
<sequence>MTVPLRLDEAHRQVVAHLTARLLGVTGEQAAQALERGKITARSCVGLARHFQDYRDALTNPGPRPPQNLVRLAHALAAAGHGPVTLPTCAGCGKTSRQLTHRLPAGHCCSACARRVRPPKTCSGCDRQMKINARGPNGPLCGTCYGKHVATTCGQCGRVRRATYRMPDGSVRCQGCHPRPERTCVGCGDQAPVQAISADGPVCRRCYRQPRRPCGSCGEVRTVDRRGGDGRPDLCSRCYQAPPVACSSCGRLRTCARRVAGKPFCQSCCPRPTGPCARCLRDRPVHAYWPMGPVCRSCYAAVREHPGACAQCEQQRPLIGFTDAGNGICGPCAGVDLTYACRRCDTSHKIFREQLCTRCFATKQLAEALGGDGTPVPAQRQDFHSALSAAGHPRRVAYWLTGDGVPALLSQLGSSDEEFTHQQLDDLPNTPTTRYIRDVLIAASVLPPRDDRLEALPRWADALLTQALLPQRKFLTPFTHWYLLHRIRRAHRHRPLRASTQHQMRSRLRRALELLNWLDEHGIPLGELTQPELEMWLEEGPEKRREVRAFVTWARGRGLAGELVVPRVPVAAPSVFSTDKDQAEQLHRCLDDDALPLDVRTAGALTLLFGLQYTRLLELTVHDIIDDDTVVALNLNGHRLPLPPEVAQLARALRDQRQKRWHLDRTASTTPWLFPGQEPARALGATYLYLKLRRHGIAPLASRNSARLALATDLPASVLADFTGTSISNSTRWTGYAKRDWLDYIASRVQDRP</sequence>
<organism evidence="1 2">
    <name type="scientific">Streptomyces cahuitamycinicus</name>
    <dbReference type="NCBI Taxonomy" id="2070367"/>
    <lineage>
        <taxon>Bacteria</taxon>
        <taxon>Bacillati</taxon>
        <taxon>Actinomycetota</taxon>
        <taxon>Actinomycetes</taxon>
        <taxon>Kitasatosporales</taxon>
        <taxon>Streptomycetaceae</taxon>
        <taxon>Streptomyces</taxon>
    </lineage>
</organism>
<dbReference type="InterPro" id="IPR011010">
    <property type="entry name" value="DNA_brk_join_enz"/>
</dbReference>
<dbReference type="GO" id="GO:0003677">
    <property type="term" value="F:DNA binding"/>
    <property type="evidence" value="ECO:0007669"/>
    <property type="project" value="InterPro"/>
</dbReference>
<name>A0A2N8TSY4_9ACTN</name>
<gene>
    <name evidence="1" type="ORF">C1J00_10985</name>
</gene>
<dbReference type="EMBL" id="POUC01000058">
    <property type="protein sequence ID" value="PNG22137.1"/>
    <property type="molecule type" value="Genomic_DNA"/>
</dbReference>
<evidence type="ECO:0000313" key="2">
    <source>
        <dbReference type="Proteomes" id="UP000235943"/>
    </source>
</evidence>
<dbReference type="Proteomes" id="UP000235943">
    <property type="component" value="Unassembled WGS sequence"/>
</dbReference>
<dbReference type="AlphaFoldDB" id="A0A2N8TSY4"/>
<evidence type="ECO:0008006" key="3">
    <source>
        <dbReference type="Google" id="ProtNLM"/>
    </source>
</evidence>
<protein>
    <recommendedName>
        <fullName evidence="3">Site-specific recombinase XerD</fullName>
    </recommendedName>
</protein>
<proteinExistence type="predicted"/>
<dbReference type="SUPFAM" id="SSF56349">
    <property type="entry name" value="DNA breaking-rejoining enzymes"/>
    <property type="match status" value="1"/>
</dbReference>
<reference evidence="1 2" key="1">
    <citation type="submission" date="2018-01" db="EMBL/GenBank/DDBJ databases">
        <title>Draft genome sequence of Streptomyces sp. 13K301.</title>
        <authorList>
            <person name="Sahin N."/>
            <person name="Saygin H."/>
            <person name="Ay H."/>
        </authorList>
    </citation>
    <scope>NUCLEOTIDE SEQUENCE [LARGE SCALE GENOMIC DNA]</scope>
    <source>
        <strain evidence="1 2">13K301</strain>
    </source>
</reference>